<dbReference type="SUPFAM" id="SSF51735">
    <property type="entry name" value="NAD(P)-binding Rossmann-fold domains"/>
    <property type="match status" value="1"/>
</dbReference>
<dbReference type="EMBL" id="JBHSDH010000012">
    <property type="protein sequence ID" value="MFC4291525.1"/>
    <property type="molecule type" value="Genomic_DNA"/>
</dbReference>
<dbReference type="GO" id="GO:0033711">
    <property type="term" value="F:4-phosphoerythronate dehydrogenase activity"/>
    <property type="evidence" value="ECO:0007669"/>
    <property type="project" value="UniProtKB-EC"/>
</dbReference>
<dbReference type="CDD" id="cd05266">
    <property type="entry name" value="SDR_a4"/>
    <property type="match status" value="1"/>
</dbReference>
<protein>
    <submittedName>
        <fullName evidence="2">SDR family oxidoreductase</fullName>
        <ecNumber evidence="2">1.1.1.290</ecNumber>
    </submittedName>
</protein>
<dbReference type="PANTHER" id="PTHR43574">
    <property type="entry name" value="EPIMERASE-RELATED"/>
    <property type="match status" value="1"/>
</dbReference>
<dbReference type="InterPro" id="IPR036291">
    <property type="entry name" value="NAD(P)-bd_dom_sf"/>
</dbReference>
<name>A0ABV8RE91_9SPHN</name>
<reference evidence="3" key="1">
    <citation type="journal article" date="2019" name="Int. J. Syst. Evol. Microbiol.">
        <title>The Global Catalogue of Microorganisms (GCM) 10K type strain sequencing project: providing services to taxonomists for standard genome sequencing and annotation.</title>
        <authorList>
            <consortium name="The Broad Institute Genomics Platform"/>
            <consortium name="The Broad Institute Genome Sequencing Center for Infectious Disease"/>
            <person name="Wu L."/>
            <person name="Ma J."/>
        </authorList>
    </citation>
    <scope>NUCLEOTIDE SEQUENCE [LARGE SCALE GENOMIC DNA]</scope>
    <source>
        <strain evidence="3">CECT 8531</strain>
    </source>
</reference>
<accession>A0ABV8RE91</accession>
<keyword evidence="3" id="KW-1185">Reference proteome</keyword>
<dbReference type="EC" id="1.1.1.290" evidence="2"/>
<dbReference type="RefSeq" id="WP_381421444.1">
    <property type="nucleotide sequence ID" value="NZ_JBHSDH010000012.1"/>
</dbReference>
<gene>
    <name evidence="2" type="ORF">ACFOWX_03755</name>
</gene>
<keyword evidence="2" id="KW-0560">Oxidoreductase</keyword>
<comment type="caution">
    <text evidence="2">The sequence shown here is derived from an EMBL/GenBank/DDBJ whole genome shotgun (WGS) entry which is preliminary data.</text>
</comment>
<evidence type="ECO:0000313" key="2">
    <source>
        <dbReference type="EMBL" id="MFC4291525.1"/>
    </source>
</evidence>
<dbReference type="Proteomes" id="UP001595887">
    <property type="component" value="Unassembled WGS sequence"/>
</dbReference>
<organism evidence="2 3">
    <name type="scientific">Sphingorhabdus arenilitoris</name>
    <dbReference type="NCBI Taxonomy" id="1490041"/>
    <lineage>
        <taxon>Bacteria</taxon>
        <taxon>Pseudomonadati</taxon>
        <taxon>Pseudomonadota</taxon>
        <taxon>Alphaproteobacteria</taxon>
        <taxon>Sphingomonadales</taxon>
        <taxon>Sphingomonadaceae</taxon>
        <taxon>Sphingorhabdus</taxon>
    </lineage>
</organism>
<dbReference type="Gene3D" id="3.40.50.720">
    <property type="entry name" value="NAD(P)-binding Rossmann-like Domain"/>
    <property type="match status" value="1"/>
</dbReference>
<evidence type="ECO:0000256" key="1">
    <source>
        <dbReference type="ARBA" id="ARBA00023027"/>
    </source>
</evidence>
<proteinExistence type="predicted"/>
<keyword evidence="1" id="KW-0520">NAD</keyword>
<evidence type="ECO:0000313" key="3">
    <source>
        <dbReference type="Proteomes" id="UP001595887"/>
    </source>
</evidence>
<sequence>MDNHLLIFGMGYSASHLATKLRAQGWRVTGTRRTADGDNIAFDDDAAVRSAIASASHILSSVPPERNGDDPVLARYGDAIRSAGASWLGYLSSTGVYGDAGGAWVDESAAVQGRRAGRNAADLAWQALDSRLRIFRLPGIYGPGRSAIERVAEGKAHRIDLPEQIFSRIHVEDIAGGVIASFNGPSGVYNLSDDLPCGQNAVIEYAAMLLGQEPPPMQSLDEAQLSPMALAFYAENRRVANRRAKRLLGWRLAYPNYCDGLRACMEISRPAMASTAPAAASADQT</sequence>